<dbReference type="AlphaFoldDB" id="A0A8J8GBM0"/>
<evidence type="ECO:0000313" key="3">
    <source>
        <dbReference type="EMBL" id="NSL50940.1"/>
    </source>
</evidence>
<keyword evidence="4" id="KW-1185">Reference proteome</keyword>
<dbReference type="PANTHER" id="PTHR21064">
    <property type="entry name" value="AMINOGLYCOSIDE PHOSPHOTRANSFERASE DOMAIN-CONTAINING PROTEIN-RELATED"/>
    <property type="match status" value="1"/>
</dbReference>
<feature type="domain" description="Aminoglycoside phosphotransferase" evidence="2">
    <location>
        <begin position="40"/>
        <end position="282"/>
    </location>
</feature>
<evidence type="ECO:0000259" key="2">
    <source>
        <dbReference type="Pfam" id="PF01636"/>
    </source>
</evidence>
<comment type="caution">
    <text evidence="3">The sequence shown here is derived from an EMBL/GenBank/DDBJ whole genome shotgun (WGS) entry which is preliminary data.</text>
</comment>
<evidence type="ECO:0000256" key="1">
    <source>
        <dbReference type="ARBA" id="ARBA00038240"/>
    </source>
</evidence>
<dbReference type="InterPro" id="IPR011009">
    <property type="entry name" value="Kinase-like_dom_sf"/>
</dbReference>
<gene>
    <name evidence="3" type="ORF">HR057_04060</name>
</gene>
<accession>A0A8J8GBM0</accession>
<dbReference type="RefSeq" id="WP_173730144.1">
    <property type="nucleotide sequence ID" value="NZ_JABTTE010000003.1"/>
</dbReference>
<dbReference type="Pfam" id="PF01636">
    <property type="entry name" value="APH"/>
    <property type="match status" value="1"/>
</dbReference>
<name>A0A8J8GBM0_9BACI</name>
<dbReference type="InterPro" id="IPR002575">
    <property type="entry name" value="Aminoglycoside_PTrfase"/>
</dbReference>
<comment type="similarity">
    <text evidence="1">Belongs to the pseudomonas-type ThrB family.</text>
</comment>
<dbReference type="GO" id="GO:0009088">
    <property type="term" value="P:threonine biosynthetic process"/>
    <property type="evidence" value="ECO:0007669"/>
    <property type="project" value="TreeGrafter"/>
</dbReference>
<protein>
    <submittedName>
        <fullName evidence="3">Phosphotransferase</fullName>
    </submittedName>
</protein>
<dbReference type="EMBL" id="JABTTE010000003">
    <property type="protein sequence ID" value="NSL50940.1"/>
    <property type="molecule type" value="Genomic_DNA"/>
</dbReference>
<dbReference type="SUPFAM" id="SSF56112">
    <property type="entry name" value="Protein kinase-like (PK-like)"/>
    <property type="match status" value="1"/>
</dbReference>
<sequence length="338" mass="39606">MNNHSKLFYEVVKKYDNIAEAAIKFYPFSHKSNIRLLNYSENATYLVKDLSTDQKYILRVCRPNYHTKSEIESELTWLKLIAAQEVVKAPLPVLGNNGIYIQDIWDQGQHYFCIMFNFLEGELLSEDNEKILIKHFENVGEITAKLHDHTINNRDYLGNITRFSWNYETILGPNPKWGRWQDGLGMTPERVELFEKVSEKIKTRLDHFGSGPDKFGLIHGDLRLANLLVDGQDKIKVIDFDDCGFSYYLFDLAASLSFIEHKPFVPELIEAWLKGYRKVRPLSKEEEQEISTFIMMRRLHLIAWIGSRDNETTRKMGIRYTEDTDILAKKYLQCTKIY</sequence>
<evidence type="ECO:0000313" key="4">
    <source>
        <dbReference type="Proteomes" id="UP000625804"/>
    </source>
</evidence>
<proteinExistence type="inferred from homology"/>
<dbReference type="Gene3D" id="3.90.1200.10">
    <property type="match status" value="1"/>
</dbReference>
<reference evidence="3" key="1">
    <citation type="submission" date="2020-06" db="EMBL/GenBank/DDBJ databases">
        <title>A novel thermopfilic bacterium from Erzurum, Turkey.</title>
        <authorList>
            <person name="Adiguzel A."/>
            <person name="Ay H."/>
            <person name="Baltaci M.O."/>
        </authorList>
    </citation>
    <scope>NUCLEOTIDE SEQUENCE</scope>
    <source>
        <strain evidence="3">P2</strain>
    </source>
</reference>
<dbReference type="Proteomes" id="UP000625804">
    <property type="component" value="Unassembled WGS sequence"/>
</dbReference>
<dbReference type="GO" id="GO:0004413">
    <property type="term" value="F:homoserine kinase activity"/>
    <property type="evidence" value="ECO:0007669"/>
    <property type="project" value="TreeGrafter"/>
</dbReference>
<organism evidence="3 4">
    <name type="scientific">Calidifontibacillus erzurumensis</name>
    <dbReference type="NCBI Taxonomy" id="2741433"/>
    <lineage>
        <taxon>Bacteria</taxon>
        <taxon>Bacillati</taxon>
        <taxon>Bacillota</taxon>
        <taxon>Bacilli</taxon>
        <taxon>Bacillales</taxon>
        <taxon>Bacillaceae</taxon>
        <taxon>Calidifontibacillus/Schinkia group</taxon>
        <taxon>Calidifontibacillus</taxon>
    </lineage>
</organism>
<dbReference type="InterPro" id="IPR050249">
    <property type="entry name" value="Pseudomonas-type_ThrB"/>
</dbReference>
<dbReference type="PANTHER" id="PTHR21064:SF6">
    <property type="entry name" value="AMINOGLYCOSIDE PHOSPHOTRANSFERASE DOMAIN-CONTAINING PROTEIN"/>
    <property type="match status" value="1"/>
</dbReference>